<reference evidence="4 5" key="1">
    <citation type="journal article" date="2009" name="Stand. Genomic Sci.">
        <title>Complete genome sequence of Kytococcus sedentarius type strain (541).</title>
        <authorList>
            <person name="Sims D."/>
            <person name="Brettin T."/>
            <person name="Detter J.C."/>
            <person name="Han C."/>
            <person name="Lapidus A."/>
            <person name="Copeland A."/>
            <person name="Glavina Del Rio T."/>
            <person name="Nolan M."/>
            <person name="Chen F."/>
            <person name="Lucas S."/>
            <person name="Tice H."/>
            <person name="Cheng J.F."/>
            <person name="Bruce D."/>
            <person name="Goodwin L."/>
            <person name="Pitluck S."/>
            <person name="Ovchinnikova G."/>
            <person name="Pati A."/>
            <person name="Ivanova N."/>
            <person name="Mavrommatis K."/>
            <person name="Chen A."/>
            <person name="Palaniappan K."/>
            <person name="D'haeseleer P."/>
            <person name="Chain P."/>
            <person name="Bristow J."/>
            <person name="Eisen J.A."/>
            <person name="Markowitz V."/>
            <person name="Hugenholtz P."/>
            <person name="Schneider S."/>
            <person name="Goker M."/>
            <person name="Pukall R."/>
            <person name="Kyrpides N.C."/>
            <person name="Klenk H.P."/>
        </authorList>
    </citation>
    <scope>NUCLEOTIDE SEQUENCE [LARGE SCALE GENOMIC DNA]</scope>
    <source>
        <strain evidence="5">ATCC 14392 / DSM 20547 / JCM 11482 / CCUG 33030 / NBRC 15357 / NCTC 11040 / CCM 314 / 541</strain>
    </source>
</reference>
<proteinExistence type="predicted"/>
<accession>C7NIH3</accession>
<evidence type="ECO:0000313" key="4">
    <source>
        <dbReference type="EMBL" id="ACV05144.1"/>
    </source>
</evidence>
<dbReference type="SUPFAM" id="SSF48403">
    <property type="entry name" value="Ankyrin repeat"/>
    <property type="match status" value="1"/>
</dbReference>
<dbReference type="SMART" id="SM00248">
    <property type="entry name" value="ANK"/>
    <property type="match status" value="2"/>
</dbReference>
<dbReference type="InterPro" id="IPR002110">
    <property type="entry name" value="Ankyrin_rpt"/>
</dbReference>
<evidence type="ECO:0000256" key="2">
    <source>
        <dbReference type="ARBA" id="ARBA00023043"/>
    </source>
</evidence>
<evidence type="ECO:0000256" key="3">
    <source>
        <dbReference type="PROSITE-ProRule" id="PRU00023"/>
    </source>
</evidence>
<feature type="repeat" description="ANK" evidence="3">
    <location>
        <begin position="32"/>
        <end position="64"/>
    </location>
</feature>
<name>C7NIH3_KYTSD</name>
<dbReference type="PANTHER" id="PTHR24171">
    <property type="entry name" value="ANKYRIN REPEAT DOMAIN-CONTAINING PROTEIN 39-RELATED"/>
    <property type="match status" value="1"/>
</dbReference>
<dbReference type="PROSITE" id="PS50088">
    <property type="entry name" value="ANK_REPEAT"/>
    <property type="match status" value="1"/>
</dbReference>
<dbReference type="RefSeq" id="WP_012801563.1">
    <property type="nucleotide sequence ID" value="NC_013169.1"/>
</dbReference>
<keyword evidence="1" id="KW-0677">Repeat</keyword>
<keyword evidence="2 3" id="KW-0040">ANK repeat</keyword>
<dbReference type="InterPro" id="IPR036770">
    <property type="entry name" value="Ankyrin_rpt-contain_sf"/>
</dbReference>
<gene>
    <name evidence="4" type="ordered locus">Ksed_00470</name>
</gene>
<dbReference type="KEGG" id="kse:Ksed_00470"/>
<dbReference type="Gene3D" id="1.25.40.20">
    <property type="entry name" value="Ankyrin repeat-containing domain"/>
    <property type="match status" value="1"/>
</dbReference>
<dbReference type="eggNOG" id="COG0666">
    <property type="taxonomic scope" value="Bacteria"/>
</dbReference>
<sequence>MEETFDRARSGDVTRLGELLAMGVPVNLTNGRGDTLLMLATYHGHTAAVELLLGLRADTARVNDAGQTPVAAAVFRQRGDLVRALVGAGADPGHGPKNAWVIAEYFGLEEMTALLRELSEGT</sequence>
<keyword evidence="5" id="KW-1185">Reference proteome</keyword>
<dbReference type="AlphaFoldDB" id="C7NIH3"/>
<organism evidence="4 5">
    <name type="scientific">Kytococcus sedentarius (strain ATCC 14392 / DSM 20547 / JCM 11482 / CCUG 33030 / NBRC 15357 / NCTC 11040 / CCM 314 / 541)</name>
    <name type="common">Micrococcus sedentarius</name>
    <dbReference type="NCBI Taxonomy" id="478801"/>
    <lineage>
        <taxon>Bacteria</taxon>
        <taxon>Bacillati</taxon>
        <taxon>Actinomycetota</taxon>
        <taxon>Actinomycetes</taxon>
        <taxon>Micrococcales</taxon>
        <taxon>Kytococcaceae</taxon>
        <taxon>Kytococcus</taxon>
    </lineage>
</organism>
<evidence type="ECO:0000313" key="5">
    <source>
        <dbReference type="Proteomes" id="UP000006666"/>
    </source>
</evidence>
<dbReference type="STRING" id="478801.Ksed_00470"/>
<dbReference type="EMBL" id="CP001686">
    <property type="protein sequence ID" value="ACV05144.1"/>
    <property type="molecule type" value="Genomic_DNA"/>
</dbReference>
<dbReference type="Pfam" id="PF12796">
    <property type="entry name" value="Ank_2"/>
    <property type="match status" value="1"/>
</dbReference>
<protein>
    <submittedName>
        <fullName evidence="4">Ankyrin repeat-containing protein</fullName>
    </submittedName>
</protein>
<dbReference type="HOGENOM" id="CLU_000134_34_2_11"/>
<evidence type="ECO:0000256" key="1">
    <source>
        <dbReference type="ARBA" id="ARBA00022737"/>
    </source>
</evidence>
<dbReference type="Proteomes" id="UP000006666">
    <property type="component" value="Chromosome"/>
</dbReference>